<evidence type="ECO:0000256" key="2">
    <source>
        <dbReference type="ARBA" id="ARBA00022729"/>
    </source>
</evidence>
<evidence type="ECO:0000313" key="8">
    <source>
        <dbReference type="Proteomes" id="UP001291653"/>
    </source>
</evidence>
<comment type="similarity">
    <text evidence="1">Belongs to the thioredoxin family. DsbA subfamily.</text>
</comment>
<dbReference type="InterPro" id="IPR012336">
    <property type="entry name" value="Thioredoxin-like_fold"/>
</dbReference>
<comment type="caution">
    <text evidence="7">The sequence shown here is derived from an EMBL/GenBank/DDBJ whole genome shotgun (WGS) entry which is preliminary data.</text>
</comment>
<evidence type="ECO:0000313" key="7">
    <source>
        <dbReference type="EMBL" id="GLF98177.1"/>
    </source>
</evidence>
<dbReference type="Proteomes" id="UP001291653">
    <property type="component" value="Unassembled WGS sequence"/>
</dbReference>
<dbReference type="Pfam" id="PF13462">
    <property type="entry name" value="Thioredoxin_4"/>
    <property type="match status" value="1"/>
</dbReference>
<proteinExistence type="inferred from homology"/>
<keyword evidence="5" id="KW-0676">Redox-active center</keyword>
<keyword evidence="8" id="KW-1185">Reference proteome</keyword>
<feature type="domain" description="Thioredoxin-like fold" evidence="6">
    <location>
        <begin position="61"/>
        <end position="227"/>
    </location>
</feature>
<evidence type="ECO:0000259" key="6">
    <source>
        <dbReference type="Pfam" id="PF13462"/>
    </source>
</evidence>
<organism evidence="7 8">
    <name type="scientific">Streptomyces yaizuensis</name>
    <dbReference type="NCBI Taxonomy" id="2989713"/>
    <lineage>
        <taxon>Bacteria</taxon>
        <taxon>Bacillati</taxon>
        <taxon>Actinomycetota</taxon>
        <taxon>Actinomycetes</taxon>
        <taxon>Kitasatosporales</taxon>
        <taxon>Streptomycetaceae</taxon>
        <taxon>Streptomyces</taxon>
    </lineage>
</organism>
<reference evidence="7 8" key="1">
    <citation type="submission" date="2022-10" db="EMBL/GenBank/DDBJ databases">
        <title>Draft genome sequence of Streptomyces sp. YSPA8.</title>
        <authorList>
            <person name="Moriuchi R."/>
            <person name="Dohra H."/>
            <person name="Yamamura H."/>
            <person name="Kodani S."/>
        </authorList>
    </citation>
    <scope>NUCLEOTIDE SEQUENCE [LARGE SCALE GENOMIC DNA]</scope>
    <source>
        <strain evidence="7 8">YSPA8</strain>
    </source>
</reference>
<dbReference type="Gene3D" id="3.40.30.10">
    <property type="entry name" value="Glutaredoxin"/>
    <property type="match status" value="1"/>
</dbReference>
<keyword evidence="2" id="KW-0732">Signal</keyword>
<sequence length="239" mass="25766">MSAEVRTRTHAAVLAVTVLLALGLLYALFVQDRTDPARRAAANAWPGGGFDPEEYTRREAGDPLAIGSPDAPVVMNDYLDFRCGSCTTFAREIEPVLVEKYVNSGQLRIEWRNVPLLGEDSARAARAAWAAGQQGRFRQFRALALAEGTETGALSESSLRKMAAKAGVPDPDRFSKDLHGRMADAAIVRDQAEAEEIGITSLPFLLINGQPVKGSLSLAAVTQAIEKALRAREDSMGLE</sequence>
<name>A0ABQ5P6F4_9ACTN</name>
<dbReference type="EMBL" id="BSBI01000013">
    <property type="protein sequence ID" value="GLF98177.1"/>
    <property type="molecule type" value="Genomic_DNA"/>
</dbReference>
<dbReference type="SUPFAM" id="SSF52833">
    <property type="entry name" value="Thioredoxin-like"/>
    <property type="match status" value="1"/>
</dbReference>
<protein>
    <submittedName>
        <fullName evidence="7">Thioredoxin domain-containing protein</fullName>
    </submittedName>
</protein>
<dbReference type="PANTHER" id="PTHR13887:SF14">
    <property type="entry name" value="DISULFIDE BOND FORMATION PROTEIN D"/>
    <property type="match status" value="1"/>
</dbReference>
<dbReference type="PANTHER" id="PTHR13887">
    <property type="entry name" value="GLUTATHIONE S-TRANSFERASE KAPPA"/>
    <property type="match status" value="1"/>
</dbReference>
<evidence type="ECO:0000256" key="5">
    <source>
        <dbReference type="ARBA" id="ARBA00023284"/>
    </source>
</evidence>
<keyword evidence="4" id="KW-1015">Disulfide bond</keyword>
<evidence type="ECO:0000256" key="1">
    <source>
        <dbReference type="ARBA" id="ARBA00005791"/>
    </source>
</evidence>
<dbReference type="RefSeq" id="WP_323450273.1">
    <property type="nucleotide sequence ID" value="NZ_BSBI01000013.1"/>
</dbReference>
<evidence type="ECO:0000256" key="3">
    <source>
        <dbReference type="ARBA" id="ARBA00023002"/>
    </source>
</evidence>
<accession>A0ABQ5P6F4</accession>
<keyword evidence="3" id="KW-0560">Oxidoreductase</keyword>
<evidence type="ECO:0000256" key="4">
    <source>
        <dbReference type="ARBA" id="ARBA00023157"/>
    </source>
</evidence>
<dbReference type="InterPro" id="IPR036249">
    <property type="entry name" value="Thioredoxin-like_sf"/>
</dbReference>
<gene>
    <name evidence="7" type="ORF">SYYSPA8_27790</name>
</gene>